<dbReference type="CDD" id="cd01647">
    <property type="entry name" value="RT_LTR"/>
    <property type="match status" value="1"/>
</dbReference>
<evidence type="ECO:0000256" key="1">
    <source>
        <dbReference type="ARBA" id="ARBA00022670"/>
    </source>
</evidence>
<keyword evidence="6" id="KW-0378">Hydrolase</keyword>
<keyword evidence="4" id="KW-0540">Nuclease</keyword>
<dbReference type="EMBL" id="CAJOBG010090791">
    <property type="protein sequence ID" value="CAF4664813.1"/>
    <property type="molecule type" value="Genomic_DNA"/>
</dbReference>
<sequence>KKLNNITIKDNHPLPNMEQTIQVLGNGYQFFSKFDMKSGFWQIPIEEEDRHKTAFITPEGLYEWNVLAQGLKNSPPSFQRVMADIL</sequence>
<name>A0A821GEA7_9BILA</name>
<evidence type="ECO:0000259" key="8">
    <source>
        <dbReference type="PROSITE" id="PS50878"/>
    </source>
</evidence>
<keyword evidence="5" id="KW-0255">Endonuclease</keyword>
<dbReference type="GO" id="GO:0006508">
    <property type="term" value="P:proteolysis"/>
    <property type="evidence" value="ECO:0007669"/>
    <property type="project" value="UniProtKB-KW"/>
</dbReference>
<dbReference type="Proteomes" id="UP000663866">
    <property type="component" value="Unassembled WGS sequence"/>
</dbReference>
<keyword evidence="10" id="KW-1185">Reference proteome</keyword>
<dbReference type="GO" id="GO:0008233">
    <property type="term" value="F:peptidase activity"/>
    <property type="evidence" value="ECO:0007669"/>
    <property type="project" value="UniProtKB-KW"/>
</dbReference>
<dbReference type="InterPro" id="IPR000477">
    <property type="entry name" value="RT_dom"/>
</dbReference>
<evidence type="ECO:0000256" key="3">
    <source>
        <dbReference type="ARBA" id="ARBA00022695"/>
    </source>
</evidence>
<dbReference type="PROSITE" id="PS50878">
    <property type="entry name" value="RT_POL"/>
    <property type="match status" value="1"/>
</dbReference>
<dbReference type="GO" id="GO:0004519">
    <property type="term" value="F:endonuclease activity"/>
    <property type="evidence" value="ECO:0007669"/>
    <property type="project" value="UniProtKB-KW"/>
</dbReference>
<feature type="non-terminal residue" evidence="9">
    <location>
        <position position="86"/>
    </location>
</feature>
<evidence type="ECO:0000313" key="10">
    <source>
        <dbReference type="Proteomes" id="UP000663866"/>
    </source>
</evidence>
<proteinExistence type="predicted"/>
<accession>A0A821GEA7</accession>
<dbReference type="FunFam" id="3.10.10.10:FF:000007">
    <property type="entry name" value="Retrovirus-related Pol polyprotein from transposon 17.6-like Protein"/>
    <property type="match status" value="1"/>
</dbReference>
<evidence type="ECO:0000256" key="5">
    <source>
        <dbReference type="ARBA" id="ARBA00022759"/>
    </source>
</evidence>
<reference evidence="9" key="1">
    <citation type="submission" date="2021-02" db="EMBL/GenBank/DDBJ databases">
        <authorList>
            <person name="Nowell W R."/>
        </authorList>
    </citation>
    <scope>NUCLEOTIDE SEQUENCE</scope>
</reference>
<gene>
    <name evidence="9" type="ORF">OVN521_LOCUS47216</name>
</gene>
<evidence type="ECO:0000256" key="6">
    <source>
        <dbReference type="ARBA" id="ARBA00022801"/>
    </source>
</evidence>
<evidence type="ECO:0000313" key="9">
    <source>
        <dbReference type="EMBL" id="CAF4664813.1"/>
    </source>
</evidence>
<dbReference type="Gene3D" id="3.30.70.270">
    <property type="match status" value="1"/>
</dbReference>
<keyword evidence="3" id="KW-0548">Nucleotidyltransferase</keyword>
<organism evidence="9 10">
    <name type="scientific">Rotaria magnacalcarata</name>
    <dbReference type="NCBI Taxonomy" id="392030"/>
    <lineage>
        <taxon>Eukaryota</taxon>
        <taxon>Metazoa</taxon>
        <taxon>Spiralia</taxon>
        <taxon>Gnathifera</taxon>
        <taxon>Rotifera</taxon>
        <taxon>Eurotatoria</taxon>
        <taxon>Bdelloidea</taxon>
        <taxon>Philodinida</taxon>
        <taxon>Philodinidae</taxon>
        <taxon>Rotaria</taxon>
    </lineage>
</organism>
<keyword evidence="7" id="KW-0695">RNA-directed DNA polymerase</keyword>
<dbReference type="InterPro" id="IPR053134">
    <property type="entry name" value="RNA-dir_DNA_polymerase"/>
</dbReference>
<dbReference type="Gene3D" id="3.10.10.10">
    <property type="entry name" value="HIV Type 1 Reverse Transcriptase, subunit A, domain 1"/>
    <property type="match status" value="1"/>
</dbReference>
<dbReference type="InterPro" id="IPR043128">
    <property type="entry name" value="Rev_trsase/Diguanyl_cyclase"/>
</dbReference>
<dbReference type="InterPro" id="IPR043502">
    <property type="entry name" value="DNA/RNA_pol_sf"/>
</dbReference>
<protein>
    <recommendedName>
        <fullName evidence="8">Reverse transcriptase domain-containing protein</fullName>
    </recommendedName>
</protein>
<evidence type="ECO:0000256" key="4">
    <source>
        <dbReference type="ARBA" id="ARBA00022722"/>
    </source>
</evidence>
<feature type="non-terminal residue" evidence="9">
    <location>
        <position position="1"/>
    </location>
</feature>
<evidence type="ECO:0000256" key="7">
    <source>
        <dbReference type="ARBA" id="ARBA00022918"/>
    </source>
</evidence>
<dbReference type="GO" id="GO:0003964">
    <property type="term" value="F:RNA-directed DNA polymerase activity"/>
    <property type="evidence" value="ECO:0007669"/>
    <property type="project" value="UniProtKB-KW"/>
</dbReference>
<comment type="caution">
    <text evidence="9">The sequence shown here is derived from an EMBL/GenBank/DDBJ whole genome shotgun (WGS) entry which is preliminary data.</text>
</comment>
<dbReference type="PANTHER" id="PTHR24559">
    <property type="entry name" value="TRANSPOSON TY3-I GAG-POL POLYPROTEIN"/>
    <property type="match status" value="1"/>
</dbReference>
<feature type="domain" description="Reverse transcriptase" evidence="8">
    <location>
        <begin position="1"/>
        <end position="86"/>
    </location>
</feature>
<keyword evidence="2" id="KW-0808">Transferase</keyword>
<keyword evidence="1" id="KW-0645">Protease</keyword>
<dbReference type="SUPFAM" id="SSF56672">
    <property type="entry name" value="DNA/RNA polymerases"/>
    <property type="match status" value="1"/>
</dbReference>
<dbReference type="Pfam" id="PF00078">
    <property type="entry name" value="RVT_1"/>
    <property type="match status" value="1"/>
</dbReference>
<evidence type="ECO:0000256" key="2">
    <source>
        <dbReference type="ARBA" id="ARBA00022679"/>
    </source>
</evidence>
<dbReference type="PANTHER" id="PTHR24559:SF444">
    <property type="entry name" value="REVERSE TRANSCRIPTASE DOMAIN-CONTAINING PROTEIN"/>
    <property type="match status" value="1"/>
</dbReference>
<dbReference type="AlphaFoldDB" id="A0A821GEA7"/>